<accession>A0AAD4HF54</accession>
<dbReference type="EMBL" id="JABBWK010000076">
    <property type="protein sequence ID" value="KAG1894717.1"/>
    <property type="molecule type" value="Genomic_DNA"/>
</dbReference>
<dbReference type="GeneID" id="64657239"/>
<name>A0AAD4HF54_9AGAM</name>
<dbReference type="Proteomes" id="UP001195769">
    <property type="component" value="Unassembled WGS sequence"/>
</dbReference>
<comment type="caution">
    <text evidence="2">The sequence shown here is derived from an EMBL/GenBank/DDBJ whole genome shotgun (WGS) entry which is preliminary data.</text>
</comment>
<evidence type="ECO:0000313" key="4">
    <source>
        <dbReference type="Proteomes" id="UP001195769"/>
    </source>
</evidence>
<proteinExistence type="predicted"/>
<organism evidence="2 4">
    <name type="scientific">Suillus fuscotomentosus</name>
    <dbReference type="NCBI Taxonomy" id="1912939"/>
    <lineage>
        <taxon>Eukaryota</taxon>
        <taxon>Fungi</taxon>
        <taxon>Dikarya</taxon>
        <taxon>Basidiomycota</taxon>
        <taxon>Agaricomycotina</taxon>
        <taxon>Agaricomycetes</taxon>
        <taxon>Agaricomycetidae</taxon>
        <taxon>Boletales</taxon>
        <taxon>Suillineae</taxon>
        <taxon>Suillaceae</taxon>
        <taxon>Suillus</taxon>
    </lineage>
</organism>
<gene>
    <name evidence="3" type="ORF">F5891DRAFT_1061949</name>
    <name evidence="2" type="ORF">F5891DRAFT_1062832</name>
    <name evidence="1" type="ORF">F5891DRAFT_1089422</name>
</gene>
<evidence type="ECO:0000313" key="1">
    <source>
        <dbReference type="EMBL" id="KAG1884821.1"/>
    </source>
</evidence>
<sequence>MAIISTLFGKIPIFRIACTMSLVSSSLVTSMADLSTGCLKTKMSSARDKTSCQVCARAARQVLDIDVNLACFGANKLPSERL</sequence>
<evidence type="ECO:0000313" key="2">
    <source>
        <dbReference type="EMBL" id="KAG1894313.1"/>
    </source>
</evidence>
<dbReference type="AlphaFoldDB" id="A0AAD4HF54"/>
<reference evidence="2" key="1">
    <citation type="journal article" date="2020" name="New Phytol.">
        <title>Comparative genomics reveals dynamic genome evolution in host specialist ectomycorrhizal fungi.</title>
        <authorList>
            <person name="Lofgren L.A."/>
            <person name="Nguyen N.H."/>
            <person name="Vilgalys R."/>
            <person name="Ruytinx J."/>
            <person name="Liao H.L."/>
            <person name="Branco S."/>
            <person name="Kuo A."/>
            <person name="LaButti K."/>
            <person name="Lipzen A."/>
            <person name="Andreopoulos W."/>
            <person name="Pangilinan J."/>
            <person name="Riley R."/>
            <person name="Hundley H."/>
            <person name="Na H."/>
            <person name="Barry K."/>
            <person name="Grigoriev I.V."/>
            <person name="Stajich J.E."/>
            <person name="Kennedy P.G."/>
        </authorList>
    </citation>
    <scope>NUCLEOTIDE SEQUENCE</scope>
    <source>
        <strain evidence="2">FC203</strain>
    </source>
</reference>
<dbReference type="EMBL" id="JABBWK010000081">
    <property type="protein sequence ID" value="KAG1894313.1"/>
    <property type="molecule type" value="Genomic_DNA"/>
</dbReference>
<protein>
    <submittedName>
        <fullName evidence="2">Uncharacterized protein</fullName>
    </submittedName>
</protein>
<evidence type="ECO:0000313" key="3">
    <source>
        <dbReference type="EMBL" id="KAG1894717.1"/>
    </source>
</evidence>
<keyword evidence="4" id="KW-1185">Reference proteome</keyword>
<dbReference type="EMBL" id="JABBWK010000389">
    <property type="protein sequence ID" value="KAG1884821.1"/>
    <property type="molecule type" value="Genomic_DNA"/>
</dbReference>
<dbReference type="RefSeq" id="XP_041220293.1">
    <property type="nucleotide sequence ID" value="XM_041362941.1"/>
</dbReference>